<feature type="domain" description="DUF305" evidence="2">
    <location>
        <begin position="20"/>
        <end position="105"/>
    </location>
</feature>
<proteinExistence type="predicted"/>
<dbReference type="PANTHER" id="PTHR36933:SF1">
    <property type="entry name" value="SLL0788 PROTEIN"/>
    <property type="match status" value="1"/>
</dbReference>
<feature type="chain" id="PRO_5014362114" description="DUF305 domain-containing protein" evidence="1">
    <location>
        <begin position="21"/>
        <end position="188"/>
    </location>
</feature>
<evidence type="ECO:0000259" key="2">
    <source>
        <dbReference type="Pfam" id="PF03713"/>
    </source>
</evidence>
<sequence>MRKTLLTVLALGALPTPALAQMNHGTMHMATPATGMNPPMDLSALKAMTGKAFDRAFLSMMIPHHQAAVAMSQAVLGTRDPKVKAWANTIIRDQNREIAQMNTLLKSYGGADSEMQASMMGDMASSVKSASNKDRAFVQGMIPHHASAIDMANLALQKSQNLSVLGLARDITRAQAAEMYDFKAYLLR</sequence>
<dbReference type="Pfam" id="PF03713">
    <property type="entry name" value="DUF305"/>
    <property type="match status" value="1"/>
</dbReference>
<comment type="caution">
    <text evidence="3">The sequence shown here is derived from an EMBL/GenBank/DDBJ whole genome shotgun (WGS) entry which is preliminary data.</text>
</comment>
<keyword evidence="4" id="KW-1185">Reference proteome</keyword>
<name>A0A2I9CSG9_9DEIO</name>
<protein>
    <recommendedName>
        <fullName evidence="2">DUF305 domain-containing protein</fullName>
    </recommendedName>
</protein>
<dbReference type="AlphaFoldDB" id="A0A2I9CSG9"/>
<accession>A0A2I9CSG9</accession>
<dbReference type="InterPro" id="IPR012347">
    <property type="entry name" value="Ferritin-like"/>
</dbReference>
<dbReference type="EMBL" id="BFAG01000002">
    <property type="protein sequence ID" value="GBF04584.1"/>
    <property type="molecule type" value="Genomic_DNA"/>
</dbReference>
<dbReference type="Gene3D" id="1.20.1260.10">
    <property type="match status" value="2"/>
</dbReference>
<dbReference type="Proteomes" id="UP000236569">
    <property type="component" value="Unassembled WGS sequence"/>
</dbReference>
<dbReference type="PANTHER" id="PTHR36933">
    <property type="entry name" value="SLL0788 PROTEIN"/>
    <property type="match status" value="1"/>
</dbReference>
<dbReference type="RefSeq" id="WP_235610241.1">
    <property type="nucleotide sequence ID" value="NZ_BFAG01000002.1"/>
</dbReference>
<keyword evidence="1" id="KW-0732">Signal</keyword>
<gene>
    <name evidence="3" type="ORF">DAERI_020181</name>
</gene>
<organism evidence="3 4">
    <name type="scientific">Deinococcus aerius</name>
    <dbReference type="NCBI Taxonomy" id="200253"/>
    <lineage>
        <taxon>Bacteria</taxon>
        <taxon>Thermotogati</taxon>
        <taxon>Deinococcota</taxon>
        <taxon>Deinococci</taxon>
        <taxon>Deinococcales</taxon>
        <taxon>Deinococcaceae</taxon>
        <taxon>Deinococcus</taxon>
    </lineage>
</organism>
<evidence type="ECO:0000313" key="3">
    <source>
        <dbReference type="EMBL" id="GBF04584.1"/>
    </source>
</evidence>
<reference evidence="4" key="1">
    <citation type="submission" date="2018-01" db="EMBL/GenBank/DDBJ databases">
        <title>Draft Genome Sequence of the Radioresistant Bacterium Deinococcus aerius TR0125, Isolated from the Higher Atmosphere above Japan.</title>
        <authorList>
            <person name="Satoh K."/>
            <person name="Arai H."/>
            <person name="Sanzen T."/>
            <person name="Kawaguchi Y."/>
            <person name="Hayashi H."/>
            <person name="Yokobori S."/>
            <person name="Yamagishi A."/>
            <person name="Oono Y."/>
            <person name="Narumi I."/>
        </authorList>
    </citation>
    <scope>NUCLEOTIDE SEQUENCE [LARGE SCALE GENOMIC DNA]</scope>
    <source>
        <strain evidence="4">TR0125</strain>
    </source>
</reference>
<evidence type="ECO:0000313" key="4">
    <source>
        <dbReference type="Proteomes" id="UP000236569"/>
    </source>
</evidence>
<evidence type="ECO:0000256" key="1">
    <source>
        <dbReference type="SAM" id="SignalP"/>
    </source>
</evidence>
<feature type="signal peptide" evidence="1">
    <location>
        <begin position="1"/>
        <end position="20"/>
    </location>
</feature>
<dbReference type="InterPro" id="IPR005183">
    <property type="entry name" value="DUF305_CopM-like"/>
</dbReference>